<dbReference type="InterPro" id="IPR038765">
    <property type="entry name" value="Papain-like_cys_pep_sf"/>
</dbReference>
<evidence type="ECO:0000256" key="3">
    <source>
        <dbReference type="ARBA" id="ARBA00022801"/>
    </source>
</evidence>
<evidence type="ECO:0000313" key="7">
    <source>
        <dbReference type="Proteomes" id="UP000663850"/>
    </source>
</evidence>
<dbReference type="Pfam" id="PF02902">
    <property type="entry name" value="Peptidase_C48"/>
    <property type="match status" value="1"/>
</dbReference>
<keyword evidence="3" id="KW-0378">Hydrolase</keyword>
<dbReference type="Proteomes" id="UP000663850">
    <property type="component" value="Unassembled WGS sequence"/>
</dbReference>
<organism evidence="6 7">
    <name type="scientific">Rhizoctonia solani</name>
    <dbReference type="NCBI Taxonomy" id="456999"/>
    <lineage>
        <taxon>Eukaryota</taxon>
        <taxon>Fungi</taxon>
        <taxon>Dikarya</taxon>
        <taxon>Basidiomycota</taxon>
        <taxon>Agaricomycotina</taxon>
        <taxon>Agaricomycetes</taxon>
        <taxon>Cantharellales</taxon>
        <taxon>Ceratobasidiaceae</taxon>
        <taxon>Rhizoctonia</taxon>
    </lineage>
</organism>
<feature type="compositionally biased region" description="Polar residues" evidence="4">
    <location>
        <begin position="1"/>
        <end position="13"/>
    </location>
</feature>
<name>A0A8H3D3E1_9AGAM</name>
<dbReference type="GO" id="GO:0019783">
    <property type="term" value="F:ubiquitin-like protein peptidase activity"/>
    <property type="evidence" value="ECO:0007669"/>
    <property type="project" value="UniProtKB-ARBA"/>
</dbReference>
<feature type="compositionally biased region" description="Polar residues" evidence="4">
    <location>
        <begin position="713"/>
        <end position="723"/>
    </location>
</feature>
<feature type="non-terminal residue" evidence="6">
    <location>
        <position position="1"/>
    </location>
</feature>
<feature type="region of interest" description="Disordered" evidence="4">
    <location>
        <begin position="673"/>
        <end position="699"/>
    </location>
</feature>
<evidence type="ECO:0000256" key="2">
    <source>
        <dbReference type="ARBA" id="ARBA00022670"/>
    </source>
</evidence>
<feature type="region of interest" description="Disordered" evidence="4">
    <location>
        <begin position="573"/>
        <end position="611"/>
    </location>
</feature>
<keyword evidence="2" id="KW-0645">Protease</keyword>
<evidence type="ECO:0000256" key="4">
    <source>
        <dbReference type="SAM" id="MobiDB-lite"/>
    </source>
</evidence>
<comment type="caution">
    <text evidence="6">The sequence shown here is derived from an EMBL/GenBank/DDBJ whole genome shotgun (WGS) entry which is preliminary data.</text>
</comment>
<dbReference type="InterPro" id="IPR003653">
    <property type="entry name" value="Peptidase_C48_C"/>
</dbReference>
<feature type="region of interest" description="Disordered" evidence="4">
    <location>
        <begin position="713"/>
        <end position="737"/>
    </location>
</feature>
<dbReference type="AlphaFoldDB" id="A0A8H3D3E1"/>
<feature type="domain" description="Ubiquitin-like protease family profile" evidence="5">
    <location>
        <begin position="269"/>
        <end position="448"/>
    </location>
</feature>
<evidence type="ECO:0000313" key="6">
    <source>
        <dbReference type="EMBL" id="CAE6507886.1"/>
    </source>
</evidence>
<protein>
    <recommendedName>
        <fullName evidence="5">Ubiquitin-like protease family profile domain-containing protein</fullName>
    </recommendedName>
</protein>
<feature type="region of interest" description="Disordered" evidence="4">
    <location>
        <begin position="1"/>
        <end position="36"/>
    </location>
</feature>
<dbReference type="SUPFAM" id="SSF54001">
    <property type="entry name" value="Cysteine proteinases"/>
    <property type="match status" value="1"/>
</dbReference>
<proteinExistence type="inferred from homology"/>
<dbReference type="GO" id="GO:0006508">
    <property type="term" value="P:proteolysis"/>
    <property type="evidence" value="ECO:0007669"/>
    <property type="project" value="UniProtKB-KW"/>
</dbReference>
<evidence type="ECO:0000256" key="1">
    <source>
        <dbReference type="ARBA" id="ARBA00005234"/>
    </source>
</evidence>
<dbReference type="Gene3D" id="3.40.395.10">
    <property type="entry name" value="Adenoviral Proteinase, Chain A"/>
    <property type="match status" value="1"/>
</dbReference>
<feature type="region of interest" description="Disordered" evidence="4">
    <location>
        <begin position="202"/>
        <end position="222"/>
    </location>
</feature>
<reference evidence="6" key="1">
    <citation type="submission" date="2021-01" db="EMBL/GenBank/DDBJ databases">
        <authorList>
            <person name="Kaushik A."/>
        </authorList>
    </citation>
    <scope>NUCLEOTIDE SEQUENCE</scope>
    <source>
        <strain evidence="6">Type strain: AG8-Rh-89/</strain>
    </source>
</reference>
<accession>A0A8H3D3E1</accession>
<dbReference type="GO" id="GO:0008234">
    <property type="term" value="F:cysteine-type peptidase activity"/>
    <property type="evidence" value="ECO:0007669"/>
    <property type="project" value="InterPro"/>
</dbReference>
<gene>
    <name evidence="6" type="ORF">RDB_LOCUS103390</name>
</gene>
<evidence type="ECO:0000259" key="5">
    <source>
        <dbReference type="PROSITE" id="PS50600"/>
    </source>
</evidence>
<dbReference type="PROSITE" id="PS50600">
    <property type="entry name" value="ULP_PROTEASE"/>
    <property type="match status" value="1"/>
</dbReference>
<dbReference type="EMBL" id="CAJMWZ010005552">
    <property type="protein sequence ID" value="CAE6507886.1"/>
    <property type="molecule type" value="Genomic_DNA"/>
</dbReference>
<feature type="compositionally biased region" description="Polar residues" evidence="4">
    <location>
        <begin position="673"/>
        <end position="684"/>
    </location>
</feature>
<comment type="similarity">
    <text evidence="1">Belongs to the peptidase C48 family.</text>
</comment>
<sequence>MMDSPLSNSNEESVFNKHTVPPSWPPRIHTTTGIGADSSPVKPKVFIPWGDGPINITLKFKRRFPTNPGEFAFLQQSPETPDWIDFTYPSSFLQQEIPHNPAPSKQLSIESPSSHVVHGSKFVSQSIAALMKSKTNSEYQFCSAQLSSGSSSNSPSSPSVLAAQSIGRYFSSPRLNSPLALPKAMSPMEPFTPLSEIQLEESDNNSKLPFDTPSKSPVQVPQPDPIHSSWSIQDHDTQLYQHITVPKLQYDQVQELWMDLQESAAWDDECGIDNPLFSLRAAEFLETTTVDIYALYLQQLVYHSPNLQEQVLITLPSRNTTLLSLSGSINNYPWMSSHPPDRMLIPIVDPDALHYYLYHVVFDKTPGAGLPANIYYLDSLGRASTREEEQSRDLKALAIIKKMLPFCEDLQDWSWDMVDWHQGCPTQFQQQPGSLDCGLFVCQGLSAVAFNQYSALESPLPASAMRDRLVWLMEQFGAGRIQLGAMSAPPTWFLPLHHLEPFGEYGTAANLACPGPLIPLRDIKSSEAVQKWPMPDEPWLRKPSQLGFVDMTTPEKSTISKGSKSQMFDNFKTGATSTNTSKPWRKGSTTVNPFRKISSSTSQKTKWTNNPNKVNPFAIKYKQAKGSTSKIVNPVSILQSPPSLPQVPQVDDLVHSDHAVDLTNDCSGPEVTNFSGIARGNNQPPIGFHSPGSQVSMPSAPLRQSILVRSFSPGSSGAGQQLRIQKPPKSANGTGETYTSSVSGLTFVFGPRESHSFPDPQVNRWAAFFHDLSLQSTEYPAGMIHGPKRRNIEDILQYTAVDPAKDKWAGEEVAPGVLAYQRPDGTYDQDPETGMSLLQFYTYVQGLSPEMRRWAILTGLKPDGTPLILNWLKDSLVLQKEWLVLSTDIDSMSFTGYSPKFTMIVNITPWPDRARTLTTNNKLSIIHDGAVRPLSHFQNFCFGLMGNNNQFRLNVFLPELVVEHANNNRHKTYVKGTVMSLWYNEVFHQALKIASKTLPNNLCPAYLQIMQELPESYLTAQNMCVGATQRGKVSKSFPMNPELLNLVVPVMRRLVASQARFAHLQGFFFHIFGMNLKTGAQSIAGHEGDNLLQHTLNTYPIIDFNSANTGDVVFDFGVEVMVDDLKVPDEIRHITLLWNWSLATSLIMPKWRAPTIDAYCSSHVIGGTRGIASKVPFNNGLYGGQSYMKDKNQTRVHLD</sequence>